<dbReference type="GO" id="GO:0006826">
    <property type="term" value="P:iron ion transport"/>
    <property type="evidence" value="ECO:0007669"/>
    <property type="project" value="UniProtKB-KW"/>
</dbReference>
<evidence type="ECO:0000256" key="9">
    <source>
        <dbReference type="ARBA" id="ARBA00023136"/>
    </source>
</evidence>
<dbReference type="PANTHER" id="PTHR32552">
    <property type="entry name" value="FERRICHROME IRON RECEPTOR-RELATED"/>
    <property type="match status" value="1"/>
</dbReference>
<feature type="signal peptide" evidence="13">
    <location>
        <begin position="1"/>
        <end position="30"/>
    </location>
</feature>
<comment type="subcellular location">
    <subcellularLocation>
        <location evidence="1 11">Cell outer membrane</location>
        <topology evidence="1 11">Multi-pass membrane protein</topology>
    </subcellularLocation>
</comment>
<feature type="chain" id="PRO_5019824578" evidence="13">
    <location>
        <begin position="31"/>
        <end position="988"/>
    </location>
</feature>
<evidence type="ECO:0000256" key="10">
    <source>
        <dbReference type="ARBA" id="ARBA00023237"/>
    </source>
</evidence>
<evidence type="ECO:0000256" key="5">
    <source>
        <dbReference type="ARBA" id="ARBA00022692"/>
    </source>
</evidence>
<evidence type="ECO:0000256" key="7">
    <source>
        <dbReference type="ARBA" id="ARBA00023065"/>
    </source>
</evidence>
<organism evidence="16 17">
    <name type="scientific">Brevundimonas naejangsanensis</name>
    <dbReference type="NCBI Taxonomy" id="588932"/>
    <lineage>
        <taxon>Bacteria</taxon>
        <taxon>Pseudomonadati</taxon>
        <taxon>Pseudomonadota</taxon>
        <taxon>Alphaproteobacteria</taxon>
        <taxon>Caulobacterales</taxon>
        <taxon>Caulobacteraceae</taxon>
        <taxon>Brevundimonas</taxon>
    </lineage>
</organism>
<dbReference type="PROSITE" id="PS52016">
    <property type="entry name" value="TONB_DEPENDENT_REC_3"/>
    <property type="match status" value="1"/>
</dbReference>
<feature type="domain" description="TonB-dependent receptor-like beta-barrel" evidence="14">
    <location>
        <begin position="390"/>
        <end position="786"/>
    </location>
</feature>
<keyword evidence="17" id="KW-1185">Reference proteome</keyword>
<keyword evidence="2 11" id="KW-0813">Transport</keyword>
<dbReference type="GO" id="GO:0009279">
    <property type="term" value="C:cell outer membrane"/>
    <property type="evidence" value="ECO:0007669"/>
    <property type="project" value="UniProtKB-SubCell"/>
</dbReference>
<sequence>MASAGCTRARLAVTASAFVLSVAAAGPALAQELALEATAVGDIIVTAQKREQSIQDVPIAVSAFSAENLDALKIEGGSELMRAIPNVSFSKANFSMYNFSIRGIGTKAISASSDPAVAVSFNNTPLIRNRLFEQEYLDVNRVEVLRGPQGTLYGRNATGGVVNMIPMLPGPDFDAMLKAEAGNYGSMRGQMMVNIPLTETLWLRGAASTTKREGFDHNTFKDTRVNNRDMWSTRLSAAWEPVDRFRSNLIWEHFEEDDRRSRTGKQLCTTDPGPTKVGNYTITEPLFRNRLSQGCLPGSLYDDAAFGVPNGGSFAHIFSASFSFGNNAQRQAVPTIRLGTDPYAGLTQSRNLREIATSYDPLFRVKNDVVQLNMEFDVNDRLKLISQTAYADDNYYSTQDYNRFVSNPLFSSTDGLFDIFGKPIIGPSALPGGYYTDPQLGTSNRMVSADLSQSDNRQWSQELRLQSDFDGRFNFSLGANYLDFKSQDDYYVFNNVFTLLAEYFYNVVVGSPTNMGRQTQVCGPQTTKECIYVDPTPLSHLAGDGHNYFRSKNVIHTRSWAVFGEGYWDLTPDVRLTAGLRYTDDHKVSTPYPSQLLLGADRGNPGGSSGGYVSRGYPALPDIDQRWDAVTGRLVLDWKPVTRFTDDTLVYASFARGYKGGGANPPRVDINPAVIQYQPLAETFEPEYVNAFEIGTKNSLYDGSLRLNLTAFYYDYTDYQVSQIVDRISLNENFDARSMGLELETVFQPNRNFRLDANLGYLKTRIGDGESSIDVMNRTQGNPDWMVLRPWLQVPSNCIAPTRHVETILARGGNVSSTVIALQALCSGSQRTGSFSPDYPSLLKYWQTYGFEYNPLKDAPNGGRGFAADLGGNELPNAPNWTANLGAQYTFFLGGWDLTVRGDYYYQGSSYARVYNTEYDRLKSWDNANLSVTLERPEDGLVVQAYVKNLFDKTPITDAFTNSDDTGLTTNVFTLDPRLIAVSVSKTF</sequence>
<dbReference type="SUPFAM" id="SSF56935">
    <property type="entry name" value="Porins"/>
    <property type="match status" value="1"/>
</dbReference>
<evidence type="ECO:0000256" key="11">
    <source>
        <dbReference type="PROSITE-ProRule" id="PRU01360"/>
    </source>
</evidence>
<evidence type="ECO:0000313" key="17">
    <source>
        <dbReference type="Proteomes" id="UP000276984"/>
    </source>
</evidence>
<protein>
    <submittedName>
        <fullName evidence="16">TonB-dependent receptor</fullName>
    </submittedName>
</protein>
<reference evidence="16 17" key="1">
    <citation type="submission" date="2018-10" db="EMBL/GenBank/DDBJ databases">
        <title>Complete genome sequence of Brevundimonas naejangsanensis BRV3.</title>
        <authorList>
            <person name="Berrios L."/>
            <person name="Ely B."/>
        </authorList>
    </citation>
    <scope>NUCLEOTIDE SEQUENCE [LARGE SCALE GENOMIC DNA]</scope>
    <source>
        <strain evidence="16 17">BRV3</strain>
    </source>
</reference>
<keyword evidence="10 11" id="KW-0998">Cell outer membrane</keyword>
<dbReference type="RefSeq" id="WP_121481034.1">
    <property type="nucleotide sequence ID" value="NZ_CP032707.1"/>
</dbReference>
<dbReference type="PANTHER" id="PTHR32552:SF81">
    <property type="entry name" value="TONB-DEPENDENT OUTER MEMBRANE RECEPTOR"/>
    <property type="match status" value="1"/>
</dbReference>
<dbReference type="Pfam" id="PF00593">
    <property type="entry name" value="TonB_dep_Rec_b-barrel"/>
    <property type="match status" value="2"/>
</dbReference>
<dbReference type="InterPro" id="IPR012910">
    <property type="entry name" value="Plug_dom"/>
</dbReference>
<proteinExistence type="inferred from homology"/>
<keyword evidence="6" id="KW-0408">Iron</keyword>
<dbReference type="OrthoDB" id="9760333at2"/>
<dbReference type="InterPro" id="IPR000531">
    <property type="entry name" value="Beta-barrel_TonB"/>
</dbReference>
<evidence type="ECO:0000259" key="15">
    <source>
        <dbReference type="Pfam" id="PF07715"/>
    </source>
</evidence>
<accession>A0A494RIS6</accession>
<gene>
    <name evidence="16" type="ORF">D8I30_00760</name>
</gene>
<dbReference type="EMBL" id="CP032707">
    <property type="protein sequence ID" value="AYG93874.1"/>
    <property type="molecule type" value="Genomic_DNA"/>
</dbReference>
<keyword evidence="3 11" id="KW-1134">Transmembrane beta strand</keyword>
<keyword evidence="13" id="KW-0732">Signal</keyword>
<dbReference type="AlphaFoldDB" id="A0A494RIS6"/>
<feature type="domain" description="TonB-dependent receptor-like beta-barrel" evidence="14">
    <location>
        <begin position="846"/>
        <end position="950"/>
    </location>
</feature>
<feature type="domain" description="TonB-dependent receptor plug" evidence="15">
    <location>
        <begin position="54"/>
        <end position="161"/>
    </location>
</feature>
<evidence type="ECO:0000256" key="13">
    <source>
        <dbReference type="SAM" id="SignalP"/>
    </source>
</evidence>
<keyword evidence="7" id="KW-0406">Ion transport</keyword>
<keyword evidence="16" id="KW-0675">Receptor</keyword>
<keyword evidence="9 11" id="KW-0472">Membrane</keyword>
<keyword evidence="8 12" id="KW-0798">TonB box</keyword>
<evidence type="ECO:0000256" key="8">
    <source>
        <dbReference type="ARBA" id="ARBA00023077"/>
    </source>
</evidence>
<dbReference type="Pfam" id="PF07715">
    <property type="entry name" value="Plug"/>
    <property type="match status" value="1"/>
</dbReference>
<keyword evidence="4" id="KW-0410">Iron transport</keyword>
<evidence type="ECO:0000313" key="16">
    <source>
        <dbReference type="EMBL" id="AYG93874.1"/>
    </source>
</evidence>
<comment type="similarity">
    <text evidence="11 12">Belongs to the TonB-dependent receptor family.</text>
</comment>
<name>A0A494RIS6_9CAUL</name>
<dbReference type="Gene3D" id="2.40.170.20">
    <property type="entry name" value="TonB-dependent receptor, beta-barrel domain"/>
    <property type="match status" value="3"/>
</dbReference>
<evidence type="ECO:0000259" key="14">
    <source>
        <dbReference type="Pfam" id="PF00593"/>
    </source>
</evidence>
<keyword evidence="5 11" id="KW-0812">Transmembrane</keyword>
<evidence type="ECO:0000256" key="2">
    <source>
        <dbReference type="ARBA" id="ARBA00022448"/>
    </source>
</evidence>
<evidence type="ECO:0000256" key="12">
    <source>
        <dbReference type="RuleBase" id="RU003357"/>
    </source>
</evidence>
<evidence type="ECO:0000256" key="4">
    <source>
        <dbReference type="ARBA" id="ARBA00022496"/>
    </source>
</evidence>
<evidence type="ECO:0000256" key="1">
    <source>
        <dbReference type="ARBA" id="ARBA00004571"/>
    </source>
</evidence>
<dbReference type="InterPro" id="IPR039426">
    <property type="entry name" value="TonB-dep_rcpt-like"/>
</dbReference>
<dbReference type="Proteomes" id="UP000276984">
    <property type="component" value="Chromosome"/>
</dbReference>
<dbReference type="InterPro" id="IPR036942">
    <property type="entry name" value="Beta-barrel_TonB_sf"/>
</dbReference>
<evidence type="ECO:0000256" key="6">
    <source>
        <dbReference type="ARBA" id="ARBA00023004"/>
    </source>
</evidence>
<evidence type="ECO:0000256" key="3">
    <source>
        <dbReference type="ARBA" id="ARBA00022452"/>
    </source>
</evidence>